<protein>
    <submittedName>
        <fullName evidence="9">Type II secretory pathway, component PulF</fullName>
    </submittedName>
</protein>
<dbReference type="PANTHER" id="PTHR30012:SF0">
    <property type="entry name" value="TYPE II SECRETION SYSTEM PROTEIN F-RELATED"/>
    <property type="match status" value="1"/>
</dbReference>
<evidence type="ECO:0000256" key="3">
    <source>
        <dbReference type="ARBA" id="ARBA00022475"/>
    </source>
</evidence>
<evidence type="ECO:0000256" key="1">
    <source>
        <dbReference type="ARBA" id="ARBA00004651"/>
    </source>
</evidence>
<comment type="subcellular location">
    <subcellularLocation>
        <location evidence="1">Cell membrane</location>
        <topology evidence="1">Multi-pass membrane protein</topology>
    </subcellularLocation>
</comment>
<dbReference type="STRING" id="48467.SAMN02745166_00903"/>
<reference evidence="10" key="1">
    <citation type="submission" date="2017-02" db="EMBL/GenBank/DDBJ databases">
        <authorList>
            <person name="Varghese N."/>
            <person name="Submissions S."/>
        </authorList>
    </citation>
    <scope>NUCLEOTIDE SEQUENCE [LARGE SCALE GENOMIC DNA]</scope>
    <source>
        <strain evidence="10">ATCC 700200</strain>
    </source>
</reference>
<feature type="domain" description="Type II secretion system protein GspF" evidence="8">
    <location>
        <begin position="70"/>
        <end position="180"/>
    </location>
</feature>
<evidence type="ECO:0000256" key="4">
    <source>
        <dbReference type="ARBA" id="ARBA00022692"/>
    </source>
</evidence>
<gene>
    <name evidence="9" type="ORF">SAMN02745166_00903</name>
</gene>
<evidence type="ECO:0000256" key="2">
    <source>
        <dbReference type="ARBA" id="ARBA00005745"/>
    </source>
</evidence>
<dbReference type="InterPro" id="IPR018076">
    <property type="entry name" value="T2SS_GspF_dom"/>
</dbReference>
<keyword evidence="6 7" id="KW-0472">Membrane</keyword>
<feature type="transmembrane region" description="Helical" evidence="7">
    <location>
        <begin position="163"/>
        <end position="183"/>
    </location>
</feature>
<evidence type="ECO:0000256" key="7">
    <source>
        <dbReference type="SAM" id="Phobius"/>
    </source>
</evidence>
<feature type="transmembrane region" description="Helical" evidence="7">
    <location>
        <begin position="371"/>
        <end position="395"/>
    </location>
</feature>
<dbReference type="Gene3D" id="1.20.81.30">
    <property type="entry name" value="Type II secretion system (T2SS), domain F"/>
    <property type="match status" value="2"/>
</dbReference>
<dbReference type="AlphaFoldDB" id="A0A1T4WZV5"/>
<evidence type="ECO:0000256" key="5">
    <source>
        <dbReference type="ARBA" id="ARBA00022989"/>
    </source>
</evidence>
<dbReference type="EMBL" id="FUYE01000002">
    <property type="protein sequence ID" value="SKA82408.1"/>
    <property type="molecule type" value="Genomic_DNA"/>
</dbReference>
<accession>A0A1T4WZV5</accession>
<keyword evidence="10" id="KW-1185">Reference proteome</keyword>
<dbReference type="InterPro" id="IPR003004">
    <property type="entry name" value="GspF/PilC"/>
</dbReference>
<keyword evidence="4 7" id="KW-0812">Transmembrane</keyword>
<proteinExistence type="inferred from homology"/>
<feature type="transmembrane region" description="Helical" evidence="7">
    <location>
        <begin position="221"/>
        <end position="241"/>
    </location>
</feature>
<comment type="similarity">
    <text evidence="2">Belongs to the GSP F family.</text>
</comment>
<dbReference type="GO" id="GO:0005886">
    <property type="term" value="C:plasma membrane"/>
    <property type="evidence" value="ECO:0007669"/>
    <property type="project" value="UniProtKB-SubCell"/>
</dbReference>
<keyword evidence="5 7" id="KW-1133">Transmembrane helix</keyword>
<dbReference type="RefSeq" id="WP_078812097.1">
    <property type="nucleotide sequence ID" value="NZ_FUYE01000002.1"/>
</dbReference>
<feature type="domain" description="Type II secretion system protein GspF" evidence="8">
    <location>
        <begin position="271"/>
        <end position="391"/>
    </location>
</feature>
<evidence type="ECO:0000313" key="9">
    <source>
        <dbReference type="EMBL" id="SKA82408.1"/>
    </source>
</evidence>
<evidence type="ECO:0000259" key="8">
    <source>
        <dbReference type="Pfam" id="PF00482"/>
    </source>
</evidence>
<dbReference type="Proteomes" id="UP000190774">
    <property type="component" value="Unassembled WGS sequence"/>
</dbReference>
<evidence type="ECO:0000313" key="10">
    <source>
        <dbReference type="Proteomes" id="UP000190774"/>
    </source>
</evidence>
<sequence length="405" mass="44750">MNAFQVTLRNIKRPDQSKVLQLEAPNREQAALLAAKPGFRVALVKSLAGAPKNGTSKRAIPRKELIKLFRGLASMLKANISTADALLYYAQGLPDPELQSSLMNIRNRLEAGLPVHVAFAKEQKFDSTIITIVEAGADAGQLGEAFSSLARRIKIELMFASKLRTALLVPSIIILFQIGLFIYSQVHVVAKVEETLKSVRQEPDPISVFIFSVSHVVQKTWPFFVIALTAFIVAIFRSPAFRQTLLILGMKHWLLLRKLVMGLRQSAYIGTLQMLYANGINLARSSALSARVMQGTPLYPDFIKASQVYESSGVPFAEALKRNTNLDPQVVHMIGIGERSASLPQQLELLRDIYEEDTAAIMADFTQVINFITLAMAVVLIGFVFTGSMLPIFLMGPRMMQSGNM</sequence>
<evidence type="ECO:0000256" key="6">
    <source>
        <dbReference type="ARBA" id="ARBA00023136"/>
    </source>
</evidence>
<dbReference type="PANTHER" id="PTHR30012">
    <property type="entry name" value="GENERAL SECRETION PATHWAY PROTEIN"/>
    <property type="match status" value="1"/>
</dbReference>
<dbReference type="Pfam" id="PF00482">
    <property type="entry name" value="T2SSF"/>
    <property type="match status" value="2"/>
</dbReference>
<keyword evidence="3" id="KW-1003">Cell membrane</keyword>
<name>A0A1T4WZV5_9BACT</name>
<dbReference type="OrthoDB" id="185123at2"/>
<dbReference type="InterPro" id="IPR042094">
    <property type="entry name" value="T2SS_GspF_sf"/>
</dbReference>
<organism evidence="9 10">
    <name type="scientific">Prosthecobacter debontii</name>
    <dbReference type="NCBI Taxonomy" id="48467"/>
    <lineage>
        <taxon>Bacteria</taxon>
        <taxon>Pseudomonadati</taxon>
        <taxon>Verrucomicrobiota</taxon>
        <taxon>Verrucomicrobiia</taxon>
        <taxon>Verrucomicrobiales</taxon>
        <taxon>Verrucomicrobiaceae</taxon>
        <taxon>Prosthecobacter</taxon>
    </lineage>
</organism>